<feature type="region of interest" description="Disordered" evidence="1">
    <location>
        <begin position="1"/>
        <end position="21"/>
    </location>
</feature>
<dbReference type="InterPro" id="IPR004821">
    <property type="entry name" value="Cyt_trans-like"/>
</dbReference>
<dbReference type="PANTHER" id="PTHR31285">
    <property type="entry name" value="NICOTINAMIDE MONONUCLEOTIDE ADENYLYLTRANSFERASE"/>
    <property type="match status" value="1"/>
</dbReference>
<keyword evidence="3" id="KW-0548">Nucleotidyltransferase</keyword>
<organism evidence="3 4">
    <name type="scientific">Thermosporothrix hazakensis</name>
    <dbReference type="NCBI Taxonomy" id="644383"/>
    <lineage>
        <taxon>Bacteria</taxon>
        <taxon>Bacillati</taxon>
        <taxon>Chloroflexota</taxon>
        <taxon>Ktedonobacteria</taxon>
        <taxon>Ktedonobacterales</taxon>
        <taxon>Thermosporotrichaceae</taxon>
        <taxon>Thermosporothrix</taxon>
    </lineage>
</organism>
<evidence type="ECO:0000259" key="2">
    <source>
        <dbReference type="Pfam" id="PF01467"/>
    </source>
</evidence>
<reference evidence="3 4" key="1">
    <citation type="submission" date="2018-06" db="EMBL/GenBank/DDBJ databases">
        <title>Genomic Encyclopedia of Archaeal and Bacterial Type Strains, Phase II (KMG-II): from individual species to whole genera.</title>
        <authorList>
            <person name="Goeker M."/>
        </authorList>
    </citation>
    <scope>NUCLEOTIDE SEQUENCE [LARGE SCALE GENOMIC DNA]</scope>
    <source>
        <strain evidence="3 4">ATCC BAA-1881</strain>
    </source>
</reference>
<feature type="domain" description="Cytidyltransferase-like" evidence="2">
    <location>
        <begin position="31"/>
        <end position="207"/>
    </location>
</feature>
<name>A0A326UBG9_THEHA</name>
<dbReference type="SUPFAM" id="SSF52374">
    <property type="entry name" value="Nucleotidylyl transferase"/>
    <property type="match status" value="1"/>
</dbReference>
<dbReference type="Gene3D" id="3.40.50.620">
    <property type="entry name" value="HUPs"/>
    <property type="match status" value="1"/>
</dbReference>
<dbReference type="AlphaFoldDB" id="A0A326UBG9"/>
<evidence type="ECO:0000313" key="3">
    <source>
        <dbReference type="EMBL" id="PZW32929.1"/>
    </source>
</evidence>
<evidence type="ECO:0000256" key="1">
    <source>
        <dbReference type="SAM" id="MobiDB-lite"/>
    </source>
</evidence>
<keyword evidence="3" id="KW-0808">Transferase</keyword>
<dbReference type="Proteomes" id="UP000248806">
    <property type="component" value="Unassembled WGS sequence"/>
</dbReference>
<dbReference type="PANTHER" id="PTHR31285:SF0">
    <property type="entry name" value="NICOTINAMIDE MONONUCLEOTIDE ADENYLYLTRANSFERASE"/>
    <property type="match status" value="1"/>
</dbReference>
<comment type="caution">
    <text evidence="3">The sequence shown here is derived from an EMBL/GenBank/DDBJ whole genome shotgun (WGS) entry which is preliminary data.</text>
</comment>
<keyword evidence="4" id="KW-1185">Reference proteome</keyword>
<accession>A0A326UBG9</accession>
<dbReference type="EMBL" id="QKUF01000003">
    <property type="protein sequence ID" value="PZW32929.1"/>
    <property type="molecule type" value="Genomic_DNA"/>
</dbReference>
<dbReference type="GO" id="GO:0016887">
    <property type="term" value="F:ATP hydrolysis activity"/>
    <property type="evidence" value="ECO:0007669"/>
    <property type="project" value="TreeGrafter"/>
</dbReference>
<proteinExistence type="predicted"/>
<dbReference type="GO" id="GO:0005737">
    <property type="term" value="C:cytoplasm"/>
    <property type="evidence" value="ECO:0007669"/>
    <property type="project" value="TreeGrafter"/>
</dbReference>
<gene>
    <name evidence="3" type="ORF">EI42_01474</name>
</gene>
<protein>
    <submittedName>
        <fullName evidence="3">Nicotinic acid mononucleotide adenylyltransferase</fullName>
    </submittedName>
</protein>
<dbReference type="InterPro" id="IPR014729">
    <property type="entry name" value="Rossmann-like_a/b/a_fold"/>
</dbReference>
<evidence type="ECO:0000313" key="4">
    <source>
        <dbReference type="Proteomes" id="UP000248806"/>
    </source>
</evidence>
<sequence>MQRLIDRLDPAGPPAVVSLPGSPEPEGDIIIFSGSFNPPTQAHIAMLKQARLLSSKRPLHIYAAMNKQTTDKETVDRPILLDRLMLLRTVLRRRLPHAGMLLFNRGLYVEQAEAVRQHFHKVRRLFFLMGFDKIVQIFDPRYYHDRDAALRDLFRLAELVVAPRGEANSNDLSQLIHKPENEPFARYIHALPLSSRYRDISSTQIRQGDREALQHVPQEVRHFIATTRVYAPPLRLRDGTELDSYAQRIRLLQRELQQRL</sequence>
<dbReference type="Pfam" id="PF01467">
    <property type="entry name" value="CTP_transf_like"/>
    <property type="match status" value="1"/>
</dbReference>
<dbReference type="GO" id="GO:0000309">
    <property type="term" value="F:nicotinamide-nucleotide adenylyltransferase activity"/>
    <property type="evidence" value="ECO:0007669"/>
    <property type="project" value="TreeGrafter"/>
</dbReference>